<dbReference type="Gene3D" id="3.40.50.720">
    <property type="entry name" value="NAD(P)-binding Rossmann-like Domain"/>
    <property type="match status" value="1"/>
</dbReference>
<dbReference type="EMBL" id="JBEPLV010000002">
    <property type="protein sequence ID" value="MET3545689.1"/>
    <property type="molecule type" value="Genomic_DNA"/>
</dbReference>
<dbReference type="InterPro" id="IPR002347">
    <property type="entry name" value="SDR_fam"/>
</dbReference>
<dbReference type="InterPro" id="IPR036291">
    <property type="entry name" value="NAD(P)-bd_dom_sf"/>
</dbReference>
<dbReference type="PANTHER" id="PTHR43976">
    <property type="entry name" value="SHORT CHAIN DEHYDROGENASE"/>
    <property type="match status" value="1"/>
</dbReference>
<dbReference type="Pfam" id="PF00106">
    <property type="entry name" value="adh_short"/>
    <property type="match status" value="1"/>
</dbReference>
<dbReference type="PANTHER" id="PTHR43976:SF16">
    <property type="entry name" value="SHORT-CHAIN DEHYDROGENASE_REDUCTASE FAMILY PROTEIN"/>
    <property type="match status" value="1"/>
</dbReference>
<evidence type="ECO:0000256" key="1">
    <source>
        <dbReference type="ARBA" id="ARBA00006484"/>
    </source>
</evidence>
<proteinExistence type="inferred from homology"/>
<evidence type="ECO:0000313" key="4">
    <source>
        <dbReference type="Proteomes" id="UP001549098"/>
    </source>
</evidence>
<keyword evidence="4" id="KW-1185">Reference proteome</keyword>
<accession>A0ABV2F1N0</accession>
<dbReference type="PRINTS" id="PR00080">
    <property type="entry name" value="SDRFAMILY"/>
</dbReference>
<keyword evidence="2" id="KW-0560">Oxidoreductase</keyword>
<evidence type="ECO:0000313" key="3">
    <source>
        <dbReference type="EMBL" id="MET3545689.1"/>
    </source>
</evidence>
<dbReference type="Proteomes" id="UP001549098">
    <property type="component" value="Unassembled WGS sequence"/>
</dbReference>
<name>A0ABV2F1N0_9BACL</name>
<sequence>MDTKRQAFRKIEEEFGSLDVLINNAGVSLERGISPSQLELSVLKETFETYFFGMFAVTRAMLPLLKKSPSGRIVNLSSGLGSLTMNSDPESEFARFNLLAYNS</sequence>
<evidence type="ECO:0000256" key="2">
    <source>
        <dbReference type="ARBA" id="ARBA00023002"/>
    </source>
</evidence>
<dbReference type="SUPFAM" id="SSF51735">
    <property type="entry name" value="NAD(P)-binding Rossmann-fold domains"/>
    <property type="match status" value="1"/>
</dbReference>
<comment type="similarity">
    <text evidence="1">Belongs to the short-chain dehydrogenases/reductases (SDR) family.</text>
</comment>
<dbReference type="RefSeq" id="WP_354496751.1">
    <property type="nucleotide sequence ID" value="NZ_JBEPLV010000002.1"/>
</dbReference>
<reference evidence="3 4" key="1">
    <citation type="submission" date="2024-06" db="EMBL/GenBank/DDBJ databases">
        <title>Genomic Encyclopedia of Type Strains, Phase IV (KMG-IV): sequencing the most valuable type-strain genomes for metagenomic binning, comparative biology and taxonomic classification.</title>
        <authorList>
            <person name="Goeker M."/>
        </authorList>
    </citation>
    <scope>NUCLEOTIDE SEQUENCE [LARGE SCALE GENOMIC DNA]</scope>
    <source>
        <strain evidence="3 4">DSM 17253</strain>
    </source>
</reference>
<dbReference type="InterPro" id="IPR051911">
    <property type="entry name" value="SDR_oxidoreductase"/>
</dbReference>
<gene>
    <name evidence="3" type="ORF">ABID47_002300</name>
</gene>
<comment type="caution">
    <text evidence="3">The sequence shown here is derived from an EMBL/GenBank/DDBJ whole genome shotgun (WGS) entry which is preliminary data.</text>
</comment>
<dbReference type="PRINTS" id="PR00081">
    <property type="entry name" value="GDHRDH"/>
</dbReference>
<protein>
    <submittedName>
        <fullName evidence="3">NAD(P)-dependent dehydrogenase (Short-subunit alcohol dehydrogenase family)</fullName>
    </submittedName>
</protein>
<organism evidence="3 4">
    <name type="scientific">Paenibacillus favisporus</name>
    <dbReference type="NCBI Taxonomy" id="221028"/>
    <lineage>
        <taxon>Bacteria</taxon>
        <taxon>Bacillati</taxon>
        <taxon>Bacillota</taxon>
        <taxon>Bacilli</taxon>
        <taxon>Bacillales</taxon>
        <taxon>Paenibacillaceae</taxon>
        <taxon>Paenibacillus</taxon>
    </lineage>
</organism>